<keyword evidence="5" id="KW-1185">Reference proteome</keyword>
<protein>
    <submittedName>
        <fullName evidence="4">Uncharacterized protein</fullName>
    </submittedName>
</protein>
<dbReference type="PANTHER" id="PTHR46527:SF1">
    <property type="entry name" value="NUCLEOPORIN NUP42"/>
    <property type="match status" value="1"/>
</dbReference>
<evidence type="ECO:0000256" key="2">
    <source>
        <dbReference type="ARBA" id="ARBA00023242"/>
    </source>
</evidence>
<dbReference type="GO" id="GO:0005634">
    <property type="term" value="C:nucleus"/>
    <property type="evidence" value="ECO:0007669"/>
    <property type="project" value="UniProtKB-SubCell"/>
</dbReference>
<dbReference type="OMA" id="CAYGNNC"/>
<feature type="region of interest" description="Disordered" evidence="3">
    <location>
        <begin position="316"/>
        <end position="383"/>
    </location>
</feature>
<dbReference type="Proteomes" id="UP000029665">
    <property type="component" value="Unassembled WGS sequence"/>
</dbReference>
<dbReference type="PANTHER" id="PTHR46527">
    <property type="entry name" value="NUCLEOPORIN-LIKE PROTEIN 2"/>
    <property type="match status" value="1"/>
</dbReference>
<dbReference type="STRING" id="5643.A0A060SSP5"/>
<feature type="compositionally biased region" description="Polar residues" evidence="3">
    <location>
        <begin position="331"/>
        <end position="341"/>
    </location>
</feature>
<dbReference type="OrthoDB" id="20729at2759"/>
<organism evidence="4 5">
    <name type="scientific">Pycnoporus cinnabarinus</name>
    <name type="common">Cinnabar-red polypore</name>
    <name type="synonym">Trametes cinnabarina</name>
    <dbReference type="NCBI Taxonomy" id="5643"/>
    <lineage>
        <taxon>Eukaryota</taxon>
        <taxon>Fungi</taxon>
        <taxon>Dikarya</taxon>
        <taxon>Basidiomycota</taxon>
        <taxon>Agaricomycotina</taxon>
        <taxon>Agaricomycetes</taxon>
        <taxon>Polyporales</taxon>
        <taxon>Polyporaceae</taxon>
        <taxon>Trametes</taxon>
    </lineage>
</organism>
<reference evidence="4" key="1">
    <citation type="submission" date="2014-01" db="EMBL/GenBank/DDBJ databases">
        <title>The genome of the white-rot fungus Pycnoporus cinnabarinus: a basidiomycete model with a versatile arsenal for lignocellulosic biomass breakdown.</title>
        <authorList>
            <person name="Levasseur A."/>
            <person name="Lomascolo A."/>
            <person name="Ruiz-Duenas F.J."/>
            <person name="Uzan E."/>
            <person name="Piumi F."/>
            <person name="Kues U."/>
            <person name="Ram A.F.J."/>
            <person name="Murat C."/>
            <person name="Haon M."/>
            <person name="Benoit I."/>
            <person name="Arfi Y."/>
            <person name="Chevret D."/>
            <person name="Drula E."/>
            <person name="Kwon M.J."/>
            <person name="Gouret P."/>
            <person name="Lesage-Meessen L."/>
            <person name="Lombard V."/>
            <person name="Mariette J."/>
            <person name="Noirot C."/>
            <person name="Park J."/>
            <person name="Patyshakuliyeva A."/>
            <person name="Wieneger R.A.B."/>
            <person name="Wosten H.A.B."/>
            <person name="Martin F."/>
            <person name="Coutinho P.M."/>
            <person name="de Vries R."/>
            <person name="Martinez A.T."/>
            <person name="Klopp C."/>
            <person name="Pontarotti P."/>
            <person name="Henrissat B."/>
            <person name="Record E."/>
        </authorList>
    </citation>
    <scope>NUCLEOTIDE SEQUENCE [LARGE SCALE GENOMIC DNA]</scope>
    <source>
        <strain evidence="4">BRFM137</strain>
    </source>
</reference>
<dbReference type="HOGENOM" id="CLU_509095_0_0_1"/>
<evidence type="ECO:0000256" key="3">
    <source>
        <dbReference type="SAM" id="MobiDB-lite"/>
    </source>
</evidence>
<accession>A0A060SSP5</accession>
<proteinExistence type="predicted"/>
<feature type="region of interest" description="Disordered" evidence="3">
    <location>
        <begin position="275"/>
        <end position="301"/>
    </location>
</feature>
<dbReference type="AlphaFoldDB" id="A0A060SSP5"/>
<comment type="caution">
    <text evidence="4">The sequence shown here is derived from an EMBL/GenBank/DDBJ whole genome shotgun (WGS) entry which is preliminary data.</text>
</comment>
<name>A0A060SSP5_PYCCI</name>
<feature type="compositionally biased region" description="Low complexity" evidence="3">
    <location>
        <begin position="342"/>
        <end position="368"/>
    </location>
</feature>
<sequence length="435" mass="42764">MPSSSREFSVETIVRDLESDKPVWPLSSYGPAKFQPTLVANLDESAEELRVKAAEAARKGTVQEYLKYEADKIAAAQAAYANARSNVQALHAHAVKNFEAASTGGTPTPFGTPAPGSGSAFSSATISAFGAPASGSAFGAPASTSAFGKPSGFGAFSGSVPSAFGAGAASTSTPSAFGAGSTTGTTSAFGQSSFGQPSAFGKPAGGSAFGTSAFGQPATGASAGAPGSSGGGGAFSAFAGGQPSAFGLAAAAKAANGSAFGQSAFGGGGGGGAFGASSSSTSAFGTPQQSASGSAFGAPSPAPVASAFGMPQPATNVPTSAFGTPAPPSQAPVSVFNTLTNQPAAAAPSSSPSFFGQPQPPSTQSAQPKHQSGKPDFAAARRRALYKPGATKYDELLPPNYIELLPKAALDAFLGESEKFDWGNIPEWIPPKELR</sequence>
<evidence type="ECO:0000256" key="1">
    <source>
        <dbReference type="ARBA" id="ARBA00004123"/>
    </source>
</evidence>
<dbReference type="EMBL" id="CCBP010000446">
    <property type="protein sequence ID" value="CDO77191.1"/>
    <property type="molecule type" value="Genomic_DNA"/>
</dbReference>
<evidence type="ECO:0000313" key="5">
    <source>
        <dbReference type="Proteomes" id="UP000029665"/>
    </source>
</evidence>
<dbReference type="InterPro" id="IPR051767">
    <property type="entry name" value="Nucleoporin_NUP42"/>
</dbReference>
<keyword evidence="2" id="KW-0539">Nucleus</keyword>
<evidence type="ECO:0000313" key="4">
    <source>
        <dbReference type="EMBL" id="CDO77191.1"/>
    </source>
</evidence>
<comment type="subcellular location">
    <subcellularLocation>
        <location evidence="1">Nucleus</location>
    </subcellularLocation>
</comment>
<gene>
    <name evidence="4" type="ORF">BN946_scf184747.g4</name>
</gene>